<feature type="region of interest" description="Disordered" evidence="1">
    <location>
        <begin position="127"/>
        <end position="259"/>
    </location>
</feature>
<feature type="compositionally biased region" description="Polar residues" evidence="1">
    <location>
        <begin position="129"/>
        <end position="153"/>
    </location>
</feature>
<dbReference type="AlphaFoldDB" id="A0A6N2M4J3"/>
<organism evidence="2">
    <name type="scientific">Salix viminalis</name>
    <name type="common">Common osier</name>
    <name type="synonym">Basket willow</name>
    <dbReference type="NCBI Taxonomy" id="40686"/>
    <lineage>
        <taxon>Eukaryota</taxon>
        <taxon>Viridiplantae</taxon>
        <taxon>Streptophyta</taxon>
        <taxon>Embryophyta</taxon>
        <taxon>Tracheophyta</taxon>
        <taxon>Spermatophyta</taxon>
        <taxon>Magnoliopsida</taxon>
        <taxon>eudicotyledons</taxon>
        <taxon>Gunneridae</taxon>
        <taxon>Pentapetalae</taxon>
        <taxon>rosids</taxon>
        <taxon>fabids</taxon>
        <taxon>Malpighiales</taxon>
        <taxon>Salicaceae</taxon>
        <taxon>Saliceae</taxon>
        <taxon>Salix</taxon>
    </lineage>
</organism>
<feature type="compositionally biased region" description="Low complexity" evidence="1">
    <location>
        <begin position="227"/>
        <end position="240"/>
    </location>
</feature>
<feature type="compositionally biased region" description="Polar residues" evidence="1">
    <location>
        <begin position="63"/>
        <end position="80"/>
    </location>
</feature>
<feature type="compositionally biased region" description="Basic and acidic residues" evidence="1">
    <location>
        <begin position="327"/>
        <end position="358"/>
    </location>
</feature>
<reference evidence="2" key="1">
    <citation type="submission" date="2019-03" db="EMBL/GenBank/DDBJ databases">
        <authorList>
            <person name="Mank J."/>
            <person name="Almeida P."/>
        </authorList>
    </citation>
    <scope>NUCLEOTIDE SEQUENCE</scope>
    <source>
        <strain evidence="2">78183</strain>
    </source>
</reference>
<sequence>MSCFDHRGNISNVYRTGEALDNGLGNDDDPLQLYLDHQEAETAQFETSPEYALLKHLQPPHQGGTSQFGTPPNHAVSNPRSMHVQPPQLAQQPDINLDRSCYLKNERAHHIGGTSQFATIPNHAEVNPGSMNFQPSQGAQQPGGTSQFGTTPNHAEVNPGSMNFQPAQWAQQQGGTSQFVKTPNHAEVNSGSMNVQPHQWAQQPGGTLQFGTPPNHPLSNPGSMHVQPPQLAQQPAGALQFGTPPSHALSNPGSMHVQPPQLAQQPRINLDRSFYLKNERAHHIAGALQFGTPPSHAPLNPESMDVHPPPLAQQPGTSQSSNVSNADAEKRSRIRESKRKCWEKKEEKRRENEEKVAEFDKQNHDLREINARLVKEVVEAKVKQQNVEQELGYCKEEVASPEATDVAEENKQLKRKIELLTTATNNPDIIKTVELQEENEKLKRELKKLRILNDALCGFVQPVQHSVSMDRGEDDKKMFWLFLSIRLFFLHFLLSYG</sequence>
<name>A0A6N2M4J3_SALVM</name>
<evidence type="ECO:0000256" key="1">
    <source>
        <dbReference type="SAM" id="MobiDB-lite"/>
    </source>
</evidence>
<evidence type="ECO:0000313" key="2">
    <source>
        <dbReference type="EMBL" id="VFU48871.1"/>
    </source>
</evidence>
<feature type="region of interest" description="Disordered" evidence="1">
    <location>
        <begin position="60"/>
        <end position="86"/>
    </location>
</feature>
<gene>
    <name evidence="2" type="ORF">SVIM_LOCUS321704</name>
</gene>
<proteinExistence type="predicted"/>
<feature type="region of interest" description="Disordered" evidence="1">
    <location>
        <begin position="289"/>
        <end position="358"/>
    </location>
</feature>
<dbReference type="EMBL" id="CAADRP010001707">
    <property type="protein sequence ID" value="VFU48871.1"/>
    <property type="molecule type" value="Genomic_DNA"/>
</dbReference>
<protein>
    <submittedName>
        <fullName evidence="2">Uncharacterized protein</fullName>
    </submittedName>
</protein>
<feature type="compositionally biased region" description="Polar residues" evidence="1">
    <location>
        <begin position="314"/>
        <end position="325"/>
    </location>
</feature>
<accession>A0A6N2M4J3</accession>
<feature type="compositionally biased region" description="Polar residues" evidence="1">
    <location>
        <begin position="160"/>
        <end position="222"/>
    </location>
</feature>